<gene>
    <name evidence="1" type="ordered locus">Pcal_1814</name>
</gene>
<reference evidence="1" key="1">
    <citation type="submission" date="2007-02" db="EMBL/GenBank/DDBJ databases">
        <title>Complete sequence of Pyrobaculum calidifontis JCM 11548.</title>
        <authorList>
            <consortium name="US DOE Joint Genome Institute"/>
            <person name="Copeland A."/>
            <person name="Lucas S."/>
            <person name="Lapidus A."/>
            <person name="Barry K."/>
            <person name="Glavina del Rio T."/>
            <person name="Dalin E."/>
            <person name="Tice H."/>
            <person name="Pitluck S."/>
            <person name="Chain P."/>
            <person name="Malfatti S."/>
            <person name="Shin M."/>
            <person name="Vergez L."/>
            <person name="Schmutz J."/>
            <person name="Larimer F."/>
            <person name="Land M."/>
            <person name="Hauser L."/>
            <person name="Kyrpides N."/>
            <person name="Mikhailova N."/>
            <person name="Cozen A.E."/>
            <person name="Fitz-Gibbon S.T."/>
            <person name="House C.H."/>
            <person name="Saltikov C."/>
            <person name="Lowe T.M."/>
            <person name="Richardson P."/>
        </authorList>
    </citation>
    <scope>NUCLEOTIDE SEQUENCE [LARGE SCALE GENOMIC DNA]</scope>
    <source>
        <strain evidence="1">JCM 11548</strain>
    </source>
</reference>
<evidence type="ECO:0000313" key="1">
    <source>
        <dbReference type="EMBL" id="ABO09231.1"/>
    </source>
</evidence>
<proteinExistence type="predicted"/>
<evidence type="ECO:0000313" key="2">
    <source>
        <dbReference type="Proteomes" id="UP000001431"/>
    </source>
</evidence>
<accession>A3MX64</accession>
<dbReference type="EMBL" id="CP000561">
    <property type="protein sequence ID" value="ABO09231.1"/>
    <property type="molecule type" value="Genomic_DNA"/>
</dbReference>
<dbReference type="RefSeq" id="WP_011850490.1">
    <property type="nucleotide sequence ID" value="NC_009073.1"/>
</dbReference>
<protein>
    <submittedName>
        <fullName evidence="1">Uncharacterized protein</fullName>
    </submittedName>
</protein>
<dbReference type="STRING" id="410359.Pcal_1814"/>
<dbReference type="AlphaFoldDB" id="A3MX64"/>
<dbReference type="Proteomes" id="UP000001431">
    <property type="component" value="Chromosome"/>
</dbReference>
<dbReference type="eggNOG" id="arCOG05673">
    <property type="taxonomic scope" value="Archaea"/>
</dbReference>
<dbReference type="HOGENOM" id="CLU_2476155_0_0_2"/>
<keyword evidence="2" id="KW-1185">Reference proteome</keyword>
<dbReference type="GeneID" id="4910295"/>
<organism evidence="1 2">
    <name type="scientific">Pyrobaculum calidifontis (strain DSM 21063 / JCM 11548 / VA1)</name>
    <dbReference type="NCBI Taxonomy" id="410359"/>
    <lineage>
        <taxon>Archaea</taxon>
        <taxon>Thermoproteota</taxon>
        <taxon>Thermoprotei</taxon>
        <taxon>Thermoproteales</taxon>
        <taxon>Thermoproteaceae</taxon>
        <taxon>Pyrobaculum</taxon>
    </lineage>
</organism>
<name>A3MX64_PYRCJ</name>
<sequence length="87" mass="9643">MEKKDCLIAVFENCKGVDGVKLLREARIKARKLIILTKCPKPTDAFPIVKAVADNNMDFPVRHYHGAEPADAVALEKCATYEVVSVE</sequence>
<dbReference type="OrthoDB" id="28298at2157"/>
<dbReference type="KEGG" id="pcl:Pcal_1814"/>